<dbReference type="PROSITE" id="PS51257">
    <property type="entry name" value="PROKAR_LIPOPROTEIN"/>
    <property type="match status" value="1"/>
</dbReference>
<evidence type="ECO:0000313" key="2">
    <source>
        <dbReference type="EMBL" id="AUX23678.1"/>
    </source>
</evidence>
<sequence length="90" mass="9541">MPRFARILALLLVALAAACSESDPCDVVCATNAACQPDGPGKEACVALCRDLADRASYAMAIERQADCYEEEDWSCSDLASGACDYSPED</sequence>
<dbReference type="EMBL" id="CP012670">
    <property type="protein sequence ID" value="AUX23678.1"/>
    <property type="molecule type" value="Genomic_DNA"/>
</dbReference>
<evidence type="ECO:0000256" key="1">
    <source>
        <dbReference type="SAM" id="SignalP"/>
    </source>
</evidence>
<gene>
    <name evidence="2" type="ORF">SOCEGT47_042060</name>
</gene>
<organism evidence="2 3">
    <name type="scientific">Sorangium cellulosum</name>
    <name type="common">Polyangium cellulosum</name>
    <dbReference type="NCBI Taxonomy" id="56"/>
    <lineage>
        <taxon>Bacteria</taxon>
        <taxon>Pseudomonadati</taxon>
        <taxon>Myxococcota</taxon>
        <taxon>Polyangia</taxon>
        <taxon>Polyangiales</taxon>
        <taxon>Polyangiaceae</taxon>
        <taxon>Sorangium</taxon>
    </lineage>
</organism>
<name>A0A4P2Q3V4_SORCE</name>
<dbReference type="Proteomes" id="UP000295781">
    <property type="component" value="Chromosome"/>
</dbReference>
<evidence type="ECO:0000313" key="3">
    <source>
        <dbReference type="Proteomes" id="UP000295781"/>
    </source>
</evidence>
<keyword evidence="1" id="KW-0732">Signal</keyword>
<proteinExistence type="predicted"/>
<dbReference type="RefSeq" id="WP_242516402.1">
    <property type="nucleotide sequence ID" value="NZ_CP012670.1"/>
</dbReference>
<reference evidence="2 3" key="1">
    <citation type="submission" date="2015-09" db="EMBL/GenBank/DDBJ databases">
        <title>Sorangium comparison.</title>
        <authorList>
            <person name="Zaburannyi N."/>
            <person name="Bunk B."/>
            <person name="Overmann J."/>
            <person name="Mueller R."/>
        </authorList>
    </citation>
    <scope>NUCLEOTIDE SEQUENCE [LARGE SCALE GENOMIC DNA]</scope>
    <source>
        <strain evidence="2 3">So ceGT47</strain>
    </source>
</reference>
<dbReference type="AlphaFoldDB" id="A0A4P2Q3V4"/>
<protein>
    <recommendedName>
        <fullName evidence="4">Secreted protein</fullName>
    </recommendedName>
</protein>
<feature type="signal peptide" evidence="1">
    <location>
        <begin position="1"/>
        <end position="22"/>
    </location>
</feature>
<feature type="chain" id="PRO_5020521949" description="Secreted protein" evidence="1">
    <location>
        <begin position="23"/>
        <end position="90"/>
    </location>
</feature>
<evidence type="ECO:0008006" key="4">
    <source>
        <dbReference type="Google" id="ProtNLM"/>
    </source>
</evidence>
<accession>A0A4P2Q3V4</accession>